<accession>A0A2P5EAJ1</accession>
<evidence type="ECO:0000313" key="1">
    <source>
        <dbReference type="EMBL" id="PON82546.1"/>
    </source>
</evidence>
<proteinExistence type="predicted"/>
<gene>
    <name evidence="1" type="ORF">TorRG33x02_216310</name>
</gene>
<organism evidence="1 2">
    <name type="scientific">Trema orientale</name>
    <name type="common">Charcoal tree</name>
    <name type="synonym">Celtis orientalis</name>
    <dbReference type="NCBI Taxonomy" id="63057"/>
    <lineage>
        <taxon>Eukaryota</taxon>
        <taxon>Viridiplantae</taxon>
        <taxon>Streptophyta</taxon>
        <taxon>Embryophyta</taxon>
        <taxon>Tracheophyta</taxon>
        <taxon>Spermatophyta</taxon>
        <taxon>Magnoliopsida</taxon>
        <taxon>eudicotyledons</taxon>
        <taxon>Gunneridae</taxon>
        <taxon>Pentapetalae</taxon>
        <taxon>rosids</taxon>
        <taxon>fabids</taxon>
        <taxon>Rosales</taxon>
        <taxon>Cannabaceae</taxon>
        <taxon>Trema</taxon>
    </lineage>
</organism>
<comment type="caution">
    <text evidence="1">The sequence shown here is derived from an EMBL/GenBank/DDBJ whole genome shotgun (WGS) entry which is preliminary data.</text>
</comment>
<dbReference type="SUPFAM" id="SSF53756">
    <property type="entry name" value="UDP-Glycosyltransferase/glycogen phosphorylase"/>
    <property type="match status" value="1"/>
</dbReference>
<dbReference type="Gene3D" id="3.40.50.2000">
    <property type="entry name" value="Glycogen Phosphorylase B"/>
    <property type="match status" value="2"/>
</dbReference>
<dbReference type="Proteomes" id="UP000237000">
    <property type="component" value="Unassembled WGS sequence"/>
</dbReference>
<reference evidence="2" key="1">
    <citation type="submission" date="2016-06" db="EMBL/GenBank/DDBJ databases">
        <title>Parallel loss of symbiosis genes in relatives of nitrogen-fixing non-legume Parasponia.</title>
        <authorList>
            <person name="Van Velzen R."/>
            <person name="Holmer R."/>
            <person name="Bu F."/>
            <person name="Rutten L."/>
            <person name="Van Zeijl A."/>
            <person name="Liu W."/>
            <person name="Santuari L."/>
            <person name="Cao Q."/>
            <person name="Sharma T."/>
            <person name="Shen D."/>
            <person name="Roswanjaya Y."/>
            <person name="Wardhani T."/>
            <person name="Kalhor M.S."/>
            <person name="Jansen J."/>
            <person name="Van den Hoogen J."/>
            <person name="Gungor B."/>
            <person name="Hartog M."/>
            <person name="Hontelez J."/>
            <person name="Verver J."/>
            <person name="Yang W.-C."/>
            <person name="Schijlen E."/>
            <person name="Repin R."/>
            <person name="Schilthuizen M."/>
            <person name="Schranz E."/>
            <person name="Heidstra R."/>
            <person name="Miyata K."/>
            <person name="Fedorova E."/>
            <person name="Kohlen W."/>
            <person name="Bisseling T."/>
            <person name="Smit S."/>
            <person name="Geurts R."/>
        </authorList>
    </citation>
    <scope>NUCLEOTIDE SEQUENCE [LARGE SCALE GENOMIC DNA]</scope>
    <source>
        <strain evidence="2">cv. RG33-2</strain>
    </source>
</reference>
<sequence>MKGDLERGKIESDIRRIMCNEAGKEIRLRAKEFKERAGLCLEEGGASCQSLEELVVSGNQFSY</sequence>
<protein>
    <submittedName>
        <fullName evidence="1">UDP-glucuronosyl/UDP-glucosyltransferase</fullName>
    </submittedName>
</protein>
<dbReference type="OrthoDB" id="10373127at2759"/>
<dbReference type="EMBL" id="JXTC01000192">
    <property type="protein sequence ID" value="PON82546.1"/>
    <property type="molecule type" value="Genomic_DNA"/>
</dbReference>
<keyword evidence="2" id="KW-1185">Reference proteome</keyword>
<keyword evidence="1" id="KW-0808">Transferase</keyword>
<dbReference type="AlphaFoldDB" id="A0A2P5EAJ1"/>
<evidence type="ECO:0000313" key="2">
    <source>
        <dbReference type="Proteomes" id="UP000237000"/>
    </source>
</evidence>
<dbReference type="InParanoid" id="A0A2P5EAJ1"/>
<name>A0A2P5EAJ1_TREOI</name>
<dbReference type="GO" id="GO:0016740">
    <property type="term" value="F:transferase activity"/>
    <property type="evidence" value="ECO:0007669"/>
    <property type="project" value="UniProtKB-KW"/>
</dbReference>